<evidence type="ECO:0000256" key="1">
    <source>
        <dbReference type="ARBA" id="ARBA00004141"/>
    </source>
</evidence>
<dbReference type="Proteomes" id="UP001595075">
    <property type="component" value="Unassembled WGS sequence"/>
</dbReference>
<name>A0ABR4C4X0_9HELO</name>
<feature type="signal peptide" evidence="10">
    <location>
        <begin position="1"/>
        <end position="22"/>
    </location>
</feature>
<dbReference type="PROSITE" id="PS50048">
    <property type="entry name" value="ZN2_CY6_FUNGAL_2"/>
    <property type="match status" value="1"/>
</dbReference>
<comment type="caution">
    <text evidence="12">The sequence shown here is derived from an EMBL/GenBank/DDBJ whole genome shotgun (WGS) entry which is preliminary data.</text>
</comment>
<dbReference type="CDD" id="cd00067">
    <property type="entry name" value="GAL4"/>
    <property type="match status" value="1"/>
</dbReference>
<reference evidence="12 13" key="1">
    <citation type="journal article" date="2024" name="Commun. Biol.">
        <title>Comparative genomic analysis of thermophilic fungi reveals convergent evolutionary adaptations and gene losses.</title>
        <authorList>
            <person name="Steindorff A.S."/>
            <person name="Aguilar-Pontes M.V."/>
            <person name="Robinson A.J."/>
            <person name="Andreopoulos B."/>
            <person name="LaButti K."/>
            <person name="Kuo A."/>
            <person name="Mondo S."/>
            <person name="Riley R."/>
            <person name="Otillar R."/>
            <person name="Haridas S."/>
            <person name="Lipzen A."/>
            <person name="Grimwood J."/>
            <person name="Schmutz J."/>
            <person name="Clum A."/>
            <person name="Reid I.D."/>
            <person name="Moisan M.C."/>
            <person name="Butler G."/>
            <person name="Nguyen T.T.M."/>
            <person name="Dewar K."/>
            <person name="Conant G."/>
            <person name="Drula E."/>
            <person name="Henrissat B."/>
            <person name="Hansel C."/>
            <person name="Singer S."/>
            <person name="Hutchinson M.I."/>
            <person name="de Vries R.P."/>
            <person name="Natvig D.O."/>
            <person name="Powell A.J."/>
            <person name="Tsang A."/>
            <person name="Grigoriev I.V."/>
        </authorList>
    </citation>
    <scope>NUCLEOTIDE SEQUENCE [LARGE SCALE GENOMIC DNA]</scope>
    <source>
        <strain evidence="12 13">CBS 494.80</strain>
    </source>
</reference>
<organism evidence="12 13">
    <name type="scientific">Oculimacula yallundae</name>
    <dbReference type="NCBI Taxonomy" id="86028"/>
    <lineage>
        <taxon>Eukaryota</taxon>
        <taxon>Fungi</taxon>
        <taxon>Dikarya</taxon>
        <taxon>Ascomycota</taxon>
        <taxon>Pezizomycotina</taxon>
        <taxon>Leotiomycetes</taxon>
        <taxon>Helotiales</taxon>
        <taxon>Ploettnerulaceae</taxon>
        <taxon>Oculimacula</taxon>
    </lineage>
</organism>
<feature type="transmembrane region" description="Helical" evidence="9">
    <location>
        <begin position="407"/>
        <end position="429"/>
    </location>
</feature>
<feature type="transmembrane region" description="Helical" evidence="9">
    <location>
        <begin position="293"/>
        <end position="313"/>
    </location>
</feature>
<keyword evidence="2" id="KW-0813">Transport</keyword>
<dbReference type="InterPro" id="IPR001138">
    <property type="entry name" value="Zn2Cys6_DnaBD"/>
</dbReference>
<feature type="transmembrane region" description="Helical" evidence="9">
    <location>
        <begin position="333"/>
        <end position="352"/>
    </location>
</feature>
<dbReference type="SFLD" id="SFLDG01168">
    <property type="entry name" value="Ferric_reductase_subgroup_(FRE"/>
    <property type="match status" value="1"/>
</dbReference>
<keyword evidence="7" id="KW-0539">Nucleus</keyword>
<gene>
    <name evidence="12" type="ORF">VTL71DRAFT_4875</name>
</gene>
<evidence type="ECO:0000256" key="7">
    <source>
        <dbReference type="ARBA" id="ARBA00023242"/>
    </source>
</evidence>
<keyword evidence="5" id="KW-0406">Ion transport</keyword>
<keyword evidence="4 9" id="KW-1133">Transmembrane helix</keyword>
<dbReference type="Pfam" id="PF11951">
    <property type="entry name" value="Fungal_trans_2"/>
    <property type="match status" value="1"/>
</dbReference>
<dbReference type="Gene3D" id="4.10.240.10">
    <property type="entry name" value="Zn(2)-C6 fungal-type DNA-binding domain"/>
    <property type="match status" value="1"/>
</dbReference>
<dbReference type="Gene3D" id="3.40.50.80">
    <property type="entry name" value="Nucleotide-binding domain of ferredoxin-NADP reductase (FNR) module"/>
    <property type="match status" value="1"/>
</dbReference>
<protein>
    <recommendedName>
        <fullName evidence="11">Zn(2)-C6 fungal-type domain-containing protein</fullName>
    </recommendedName>
</protein>
<dbReference type="InterPro" id="IPR021858">
    <property type="entry name" value="Fun_TF"/>
</dbReference>
<dbReference type="Pfam" id="PF01794">
    <property type="entry name" value="Ferric_reduct"/>
    <property type="match status" value="1"/>
</dbReference>
<proteinExistence type="predicted"/>
<evidence type="ECO:0000256" key="5">
    <source>
        <dbReference type="ARBA" id="ARBA00023065"/>
    </source>
</evidence>
<dbReference type="InterPro" id="IPR036864">
    <property type="entry name" value="Zn2-C6_fun-type_DNA-bd_sf"/>
</dbReference>
<feature type="region of interest" description="Disordered" evidence="8">
    <location>
        <begin position="141"/>
        <end position="179"/>
    </location>
</feature>
<feature type="domain" description="Zn(2)-C6 fungal-type" evidence="11">
    <location>
        <begin position="840"/>
        <end position="868"/>
    </location>
</feature>
<feature type="chain" id="PRO_5047168866" description="Zn(2)-C6 fungal-type domain-containing protein" evidence="10">
    <location>
        <begin position="23"/>
        <end position="1560"/>
    </location>
</feature>
<evidence type="ECO:0000256" key="4">
    <source>
        <dbReference type="ARBA" id="ARBA00022989"/>
    </source>
</evidence>
<dbReference type="CDD" id="cd06186">
    <property type="entry name" value="NOX_Duox_like_FAD_NADP"/>
    <property type="match status" value="1"/>
</dbReference>
<evidence type="ECO:0000259" key="11">
    <source>
        <dbReference type="PROSITE" id="PS50048"/>
    </source>
</evidence>
<dbReference type="SUPFAM" id="SSF52343">
    <property type="entry name" value="Ferredoxin reductase-like, C-terminal NADP-linked domain"/>
    <property type="match status" value="1"/>
</dbReference>
<dbReference type="PANTHER" id="PTHR32361">
    <property type="entry name" value="FERRIC/CUPRIC REDUCTASE TRANSMEMBRANE COMPONENT"/>
    <property type="match status" value="1"/>
</dbReference>
<dbReference type="InterPro" id="IPR039261">
    <property type="entry name" value="FNR_nucleotide-bd"/>
</dbReference>
<dbReference type="PROSITE" id="PS00463">
    <property type="entry name" value="ZN2_CY6_FUNGAL_1"/>
    <property type="match status" value="1"/>
</dbReference>
<feature type="transmembrane region" description="Helical" evidence="9">
    <location>
        <begin position="231"/>
        <end position="252"/>
    </location>
</feature>
<dbReference type="SUPFAM" id="SSF57701">
    <property type="entry name" value="Zn2/Cys6 DNA-binding domain"/>
    <property type="match status" value="1"/>
</dbReference>
<dbReference type="EMBL" id="JAZHXI010000014">
    <property type="protein sequence ID" value="KAL2064381.1"/>
    <property type="molecule type" value="Genomic_DNA"/>
</dbReference>
<dbReference type="SFLD" id="SFLDS00052">
    <property type="entry name" value="Ferric_Reductase_Domain"/>
    <property type="match status" value="1"/>
</dbReference>
<accession>A0ABR4C4X0</accession>
<dbReference type="InterPro" id="IPR051410">
    <property type="entry name" value="Ferric/Cupric_Reductase"/>
</dbReference>
<comment type="subcellular location">
    <subcellularLocation>
        <location evidence="1">Membrane</location>
        <topology evidence="1">Multi-pass membrane protein</topology>
    </subcellularLocation>
</comment>
<feature type="region of interest" description="Disordered" evidence="8">
    <location>
        <begin position="883"/>
        <end position="905"/>
    </location>
</feature>
<evidence type="ECO:0000256" key="8">
    <source>
        <dbReference type="SAM" id="MobiDB-lite"/>
    </source>
</evidence>
<sequence>MTLRGFLVYFTLLTCHISSVYADGIGLIGWGKTLYNPTCAFACRYSVRSQSLACTPTESSQTFGTAHHSVKTPPSCYVNDVVFMKTIALCIDTYCPLAGNPPLSLLESYWAGHLATGTLGTSKYVPSLSYQDALAAARADEMQAANGSNSTTSNATTQDHAHTKIKVRQHDSHGTAVSPKMKSFDVSSTLLTTTGGKGMLNVTSFVDPETWQMGYNYMLDFEINETGHSTMTIVITIVAIFLPVALSLLRFIPGLAQSQIWNELQKRIVYPALWGAGHRTPIVGAIIPTRGQALYIALISFLNVILLLAPYVYHRPQASFSTLGLQTLSIVGNRAGSMAMGNIVVLFLFAARNNPLIYITNWSYGTYLLLHRWLGYWAIIQTIIHSFMLMANYMVLDMYKAEFARDYWAWGIVATVCVCAIWPFSHLWVRQKFYEFFLLTHIIFSLLFLVGYYYHIWYLYTYNWGYEIWMFVAGGIWGIDRVIRVVRMVSQGSRTAIVTTIKDVEGEYLRFDVEGKEIHGGVVYLCFPTLGWRFWETHPFSVASCADSVSSEKSTNDKALIPTNEELFQDQKQSAINGSTTVVIALDPSSTSENENDKLAATTFITRVRTGVTKQLSARITKDGGSARIRVLIDGPYYHSGNVSAQLAPCSSMICIAGGVGITATLPYLKKFSVNKPTKLFWSARKRGLITELEPVLAALSSNLQVETSIGERLDLDTVLGTELASRADGTGLLGIVVCGPPGMADDHSNLLSSQIRAERNPTFANPRILDQSLTGSRLLLLLSTTFSTVVSDRSRQVSEVWAVPPPPMPPKKSKARLVRAKQATTVPPSPRPRTHAFTGCLTCRERHVKCDLKEPACHNCTRLKVPCEGYSRKYTWLSPKMPESGRHVADPPLSEEVDEGQSSRRVLFSDEERVAMAVRMSHECCTNTSFLDLDRVLRELQDQVTDATEFLRIGPFAIFPATPLPVPTPEPEPLQQTDMEVVEDVEIVEQDGSVSGSDLNLSLSHFAWSELEDTHAWDALDTAFLPFSGFNSGKGSINGNSCGIWDPITSNQTQSYPHEAITMEVTGQYTPDMLSLSGQFDLSIDPSLEQDSQICSLEFLADVPSILQMPNTANMSKIPSEARLLLDYYSSRMIELMSMSPIKKPPWKTIHLPCAMSALAELLVHGEARSFAKMALFYALLSISAFHIGCGNKESELNAQHWKSIGARHKATAQKYLQSSLDNSLPKATRGKYKEVLMSMLSMVTIGVFSGDMQDSQNYLAESESLIRTFGLPKPVKSLKISKLHHIFSYLRIIHESTSLRGGKSKTDSQHDPCESTEVRLALNQELSSNMAQSASSRLAYIEDEGDPDMEEDPLFVSMYQLPTTLLSLISQTSSLSKQLESPESSTPEFIRRCKIIEDRIFRWKAPENLSLTTHFRADLSNSPEAAAKEIAAHLVTATYQALIVHFQVQIRNTNPRVLQHYVISAADHLLAQEQLKQSLKICHTPFPWPGFIVGCEACDVSARQKIDLYLKTVRCYNVGSVMESEKVVYEVWRRQDMGRVDHRWEDVLKDWGMQIVLT</sequence>
<feature type="transmembrane region" description="Helical" evidence="9">
    <location>
        <begin position="647"/>
        <end position="669"/>
    </location>
</feature>
<dbReference type="Pfam" id="PF00172">
    <property type="entry name" value="Zn_clus"/>
    <property type="match status" value="1"/>
</dbReference>
<evidence type="ECO:0000256" key="9">
    <source>
        <dbReference type="SAM" id="Phobius"/>
    </source>
</evidence>
<dbReference type="SMART" id="SM00066">
    <property type="entry name" value="GAL4"/>
    <property type="match status" value="1"/>
</dbReference>
<feature type="compositionally biased region" description="Low complexity" evidence="8">
    <location>
        <begin position="144"/>
        <end position="157"/>
    </location>
</feature>
<keyword evidence="3 9" id="KW-0812">Transmembrane</keyword>
<dbReference type="PANTHER" id="PTHR32361:SF9">
    <property type="entry name" value="FERRIC REDUCTASE TRANSMEMBRANE COMPONENT 3-RELATED"/>
    <property type="match status" value="1"/>
</dbReference>
<keyword evidence="13" id="KW-1185">Reference proteome</keyword>
<feature type="transmembrane region" description="Helical" evidence="9">
    <location>
        <begin position="373"/>
        <end position="395"/>
    </location>
</feature>
<keyword evidence="6 9" id="KW-0472">Membrane</keyword>
<feature type="transmembrane region" description="Helical" evidence="9">
    <location>
        <begin position="436"/>
        <end position="456"/>
    </location>
</feature>
<keyword evidence="10" id="KW-0732">Signal</keyword>
<dbReference type="InterPro" id="IPR013130">
    <property type="entry name" value="Fe3_Rdtase_TM_dom"/>
</dbReference>
<evidence type="ECO:0000256" key="3">
    <source>
        <dbReference type="ARBA" id="ARBA00022692"/>
    </source>
</evidence>
<feature type="transmembrane region" description="Helical" evidence="9">
    <location>
        <begin position="468"/>
        <end position="486"/>
    </location>
</feature>
<evidence type="ECO:0000256" key="10">
    <source>
        <dbReference type="SAM" id="SignalP"/>
    </source>
</evidence>
<evidence type="ECO:0000313" key="12">
    <source>
        <dbReference type="EMBL" id="KAL2064381.1"/>
    </source>
</evidence>
<evidence type="ECO:0000256" key="6">
    <source>
        <dbReference type="ARBA" id="ARBA00023136"/>
    </source>
</evidence>
<evidence type="ECO:0000313" key="13">
    <source>
        <dbReference type="Proteomes" id="UP001595075"/>
    </source>
</evidence>
<evidence type="ECO:0000256" key="2">
    <source>
        <dbReference type="ARBA" id="ARBA00022448"/>
    </source>
</evidence>